<dbReference type="InterPro" id="IPR000835">
    <property type="entry name" value="HTH_MarR-typ"/>
</dbReference>
<proteinExistence type="predicted"/>
<evidence type="ECO:0000259" key="4">
    <source>
        <dbReference type="PROSITE" id="PS50995"/>
    </source>
</evidence>
<protein>
    <submittedName>
        <fullName evidence="5">MarR family transcriptional regulator</fullName>
    </submittedName>
</protein>
<dbReference type="SUPFAM" id="SSF46785">
    <property type="entry name" value="Winged helix' DNA-binding domain"/>
    <property type="match status" value="1"/>
</dbReference>
<gene>
    <name evidence="5" type="ORF">QNA08_13720</name>
</gene>
<keyword evidence="3" id="KW-0804">Transcription</keyword>
<sequence length="177" mass="19697">MATLPQAFAETSATTGSDATDSGPAWDVIELLFFAYRDFVSDPDRILGDYGFGRAHHRVLHFVNRQPGLTIAELLDILRITKQSLNRVLKELVEKGFIEQRAGVADRRQRLLFPTAKGRELAVALAGLQTERVTRALADAGPEARDAALRFLFAMIDPDDRTHVARLVWNDATTVPR</sequence>
<evidence type="ECO:0000256" key="3">
    <source>
        <dbReference type="ARBA" id="ARBA00023163"/>
    </source>
</evidence>
<dbReference type="InterPro" id="IPR039422">
    <property type="entry name" value="MarR/SlyA-like"/>
</dbReference>
<dbReference type="Proteomes" id="UP001321492">
    <property type="component" value="Unassembled WGS sequence"/>
</dbReference>
<keyword evidence="2" id="KW-0238">DNA-binding</keyword>
<accession>A0ABT7AKD4</accession>
<comment type="caution">
    <text evidence="5">The sequence shown here is derived from an EMBL/GenBank/DDBJ whole genome shotgun (WGS) entry which is preliminary data.</text>
</comment>
<dbReference type="Gene3D" id="1.10.10.10">
    <property type="entry name" value="Winged helix-like DNA-binding domain superfamily/Winged helix DNA-binding domain"/>
    <property type="match status" value="1"/>
</dbReference>
<evidence type="ECO:0000313" key="6">
    <source>
        <dbReference type="Proteomes" id="UP001321492"/>
    </source>
</evidence>
<reference evidence="5 6" key="1">
    <citation type="submission" date="2023-05" db="EMBL/GenBank/DDBJ databases">
        <title>Chelatococcus sp. nov., a moderately thermophilic bacterium isolated from hot spring microbial mat.</title>
        <authorList>
            <person name="Hu C.-J."/>
            <person name="Li W.-J."/>
        </authorList>
    </citation>
    <scope>NUCLEOTIDE SEQUENCE [LARGE SCALE GENOMIC DNA]</scope>
    <source>
        <strain evidence="5 6">SYSU G07232</strain>
    </source>
</reference>
<name>A0ABT7AKD4_9HYPH</name>
<keyword evidence="1" id="KW-0805">Transcription regulation</keyword>
<evidence type="ECO:0000313" key="5">
    <source>
        <dbReference type="EMBL" id="MDJ1159294.1"/>
    </source>
</evidence>
<dbReference type="RefSeq" id="WP_283741292.1">
    <property type="nucleotide sequence ID" value="NZ_JASJEV010000008.1"/>
</dbReference>
<dbReference type="InterPro" id="IPR036390">
    <property type="entry name" value="WH_DNA-bd_sf"/>
</dbReference>
<dbReference type="SMART" id="SM00347">
    <property type="entry name" value="HTH_MARR"/>
    <property type="match status" value="1"/>
</dbReference>
<organism evidence="5 6">
    <name type="scientific">Chelatococcus albus</name>
    <dbReference type="NCBI Taxonomy" id="3047466"/>
    <lineage>
        <taxon>Bacteria</taxon>
        <taxon>Pseudomonadati</taxon>
        <taxon>Pseudomonadota</taxon>
        <taxon>Alphaproteobacteria</taxon>
        <taxon>Hyphomicrobiales</taxon>
        <taxon>Chelatococcaceae</taxon>
        <taxon>Chelatococcus</taxon>
    </lineage>
</organism>
<dbReference type="InterPro" id="IPR036388">
    <property type="entry name" value="WH-like_DNA-bd_sf"/>
</dbReference>
<evidence type="ECO:0000256" key="2">
    <source>
        <dbReference type="ARBA" id="ARBA00023125"/>
    </source>
</evidence>
<dbReference type="Pfam" id="PF12802">
    <property type="entry name" value="MarR_2"/>
    <property type="match status" value="1"/>
</dbReference>
<keyword evidence="6" id="KW-1185">Reference proteome</keyword>
<dbReference type="InterPro" id="IPR023187">
    <property type="entry name" value="Tscrpt_reg_MarR-type_CS"/>
</dbReference>
<dbReference type="PROSITE" id="PS01117">
    <property type="entry name" value="HTH_MARR_1"/>
    <property type="match status" value="1"/>
</dbReference>
<dbReference type="PROSITE" id="PS50995">
    <property type="entry name" value="HTH_MARR_2"/>
    <property type="match status" value="1"/>
</dbReference>
<dbReference type="EMBL" id="JASJEV010000008">
    <property type="protein sequence ID" value="MDJ1159294.1"/>
    <property type="molecule type" value="Genomic_DNA"/>
</dbReference>
<dbReference type="PRINTS" id="PR00598">
    <property type="entry name" value="HTHMARR"/>
</dbReference>
<evidence type="ECO:0000256" key="1">
    <source>
        <dbReference type="ARBA" id="ARBA00023015"/>
    </source>
</evidence>
<dbReference type="PANTHER" id="PTHR33164:SF44">
    <property type="entry name" value="TRANSCRIPTIONAL REGULATORY PROTEIN"/>
    <property type="match status" value="1"/>
</dbReference>
<dbReference type="PANTHER" id="PTHR33164">
    <property type="entry name" value="TRANSCRIPTIONAL REGULATOR, MARR FAMILY"/>
    <property type="match status" value="1"/>
</dbReference>
<feature type="domain" description="HTH marR-type" evidence="4">
    <location>
        <begin position="25"/>
        <end position="157"/>
    </location>
</feature>